<sequence>MNPGIMLKSAKKKKGMIVGFVTLKSAEQSKTVVEKMDGQTVGNIRTLKAHKVVFELVGVIPGLRLEQVLDASEIILAKVERLDLFHVFAGRGTTSLCVPSLGETECHVMGSVWGELSSFICEISSGGVVRGQGLTRIGLVVRIVVDDIYYCLED</sequence>
<reference evidence="1 2" key="1">
    <citation type="submission" date="2024-06" db="EMBL/GenBank/DDBJ databases">
        <title>A chromosome level genome sequence of Diviner's sage (Salvia divinorum).</title>
        <authorList>
            <person name="Ford S.A."/>
            <person name="Ro D.-K."/>
            <person name="Ness R.W."/>
            <person name="Phillips M.A."/>
        </authorList>
    </citation>
    <scope>NUCLEOTIDE SEQUENCE [LARGE SCALE GENOMIC DNA]</scope>
    <source>
        <strain evidence="1">SAF-2024a</strain>
        <tissue evidence="1">Leaf</tissue>
    </source>
</reference>
<name>A0ABD1FQV5_SALDI</name>
<gene>
    <name evidence="1" type="ORF">AAHA92_33023</name>
</gene>
<dbReference type="Proteomes" id="UP001567538">
    <property type="component" value="Unassembled WGS sequence"/>
</dbReference>
<comment type="caution">
    <text evidence="1">The sequence shown here is derived from an EMBL/GenBank/DDBJ whole genome shotgun (WGS) entry which is preliminary data.</text>
</comment>
<evidence type="ECO:0000313" key="1">
    <source>
        <dbReference type="EMBL" id="KAL1533088.1"/>
    </source>
</evidence>
<protein>
    <submittedName>
        <fullName evidence="1">Zinc finger CCCH domain-containing protein 24</fullName>
    </submittedName>
</protein>
<organism evidence="1 2">
    <name type="scientific">Salvia divinorum</name>
    <name type="common">Maria pastora</name>
    <name type="synonym">Diviner's sage</name>
    <dbReference type="NCBI Taxonomy" id="28513"/>
    <lineage>
        <taxon>Eukaryota</taxon>
        <taxon>Viridiplantae</taxon>
        <taxon>Streptophyta</taxon>
        <taxon>Embryophyta</taxon>
        <taxon>Tracheophyta</taxon>
        <taxon>Spermatophyta</taxon>
        <taxon>Magnoliopsida</taxon>
        <taxon>eudicotyledons</taxon>
        <taxon>Gunneridae</taxon>
        <taxon>Pentapetalae</taxon>
        <taxon>asterids</taxon>
        <taxon>lamiids</taxon>
        <taxon>Lamiales</taxon>
        <taxon>Lamiaceae</taxon>
        <taxon>Nepetoideae</taxon>
        <taxon>Mentheae</taxon>
        <taxon>Salviinae</taxon>
        <taxon>Salvia</taxon>
        <taxon>Salvia subgen. Calosphace</taxon>
    </lineage>
</organism>
<evidence type="ECO:0000313" key="2">
    <source>
        <dbReference type="Proteomes" id="UP001567538"/>
    </source>
</evidence>
<proteinExistence type="predicted"/>
<accession>A0ABD1FQV5</accession>
<keyword evidence="2" id="KW-1185">Reference proteome</keyword>
<dbReference type="AlphaFoldDB" id="A0ABD1FQV5"/>
<dbReference type="EMBL" id="JBEAFC010000014">
    <property type="protein sequence ID" value="KAL1533088.1"/>
    <property type="molecule type" value="Genomic_DNA"/>
</dbReference>